<evidence type="ECO:0000313" key="1">
    <source>
        <dbReference type="EMBL" id="SFE19003.1"/>
    </source>
</evidence>
<accession>A0A1I1YLH6</accession>
<proteinExistence type="predicted"/>
<sequence length="47" mass="5323">MSAEEFLVLVDSDRLNIAKSRFVPPKLGSKDFGRFEVQYKVPVLKPA</sequence>
<reference evidence="2" key="1">
    <citation type="submission" date="2016-10" db="EMBL/GenBank/DDBJ databases">
        <authorList>
            <person name="Varghese N."/>
            <person name="Submissions S."/>
        </authorList>
    </citation>
    <scope>NUCLEOTIDE SEQUENCE [LARGE SCALE GENOMIC DNA]</scope>
    <source>
        <strain evidence="2">DSM 7481</strain>
    </source>
</reference>
<dbReference type="AlphaFoldDB" id="A0A1I1YLH6"/>
<evidence type="ECO:0000313" key="2">
    <source>
        <dbReference type="Proteomes" id="UP000199517"/>
    </source>
</evidence>
<protein>
    <submittedName>
        <fullName evidence="1">Uncharacterized protein</fullName>
    </submittedName>
</protein>
<dbReference type="Proteomes" id="UP000199517">
    <property type="component" value="Unassembled WGS sequence"/>
</dbReference>
<dbReference type="EMBL" id="FOMQ01000018">
    <property type="protein sequence ID" value="SFE19003.1"/>
    <property type="molecule type" value="Genomic_DNA"/>
</dbReference>
<name>A0A1I1YLH6_9BURK</name>
<keyword evidence="2" id="KW-1185">Reference proteome</keyword>
<organism evidence="1 2">
    <name type="scientific">Paracidovorax konjaci</name>
    <dbReference type="NCBI Taxonomy" id="32040"/>
    <lineage>
        <taxon>Bacteria</taxon>
        <taxon>Pseudomonadati</taxon>
        <taxon>Pseudomonadota</taxon>
        <taxon>Betaproteobacteria</taxon>
        <taxon>Burkholderiales</taxon>
        <taxon>Comamonadaceae</taxon>
        <taxon>Paracidovorax</taxon>
    </lineage>
</organism>
<dbReference type="STRING" id="32040.SAMN04489710_11817"/>
<gene>
    <name evidence="1" type="ORF">SAMN04489710_11817</name>
</gene>